<reference evidence="1 2" key="1">
    <citation type="journal article" date="2019" name="Nat. Med.">
        <title>A library of human gut bacterial isolates paired with longitudinal multiomics data enables mechanistic microbiome research.</title>
        <authorList>
            <person name="Poyet M."/>
            <person name="Groussin M."/>
            <person name="Gibbons S.M."/>
            <person name="Avila-Pacheco J."/>
            <person name="Jiang X."/>
            <person name="Kearney S.M."/>
            <person name="Perrotta A.R."/>
            <person name="Berdy B."/>
            <person name="Zhao S."/>
            <person name="Lieberman T.D."/>
            <person name="Swanson P.K."/>
            <person name="Smith M."/>
            <person name="Roesemann S."/>
            <person name="Alexander J.E."/>
            <person name="Rich S.A."/>
            <person name="Livny J."/>
            <person name="Vlamakis H."/>
            <person name="Clish C."/>
            <person name="Bullock K."/>
            <person name="Deik A."/>
            <person name="Scott J."/>
            <person name="Pierce K.A."/>
            <person name="Xavier R.J."/>
            <person name="Alm E.J."/>
        </authorList>
    </citation>
    <scope>NUCLEOTIDE SEQUENCE [LARGE SCALE GENOMIC DNA]</scope>
    <source>
        <strain evidence="1 2">BIOML-A266</strain>
    </source>
</reference>
<protein>
    <recommendedName>
        <fullName evidence="3">RteC protein</fullName>
    </recommendedName>
</protein>
<proteinExistence type="predicted"/>
<organism evidence="1 2">
    <name type="scientific">Alistipes onderdonkii</name>
    <dbReference type="NCBI Taxonomy" id="328813"/>
    <lineage>
        <taxon>Bacteria</taxon>
        <taxon>Pseudomonadati</taxon>
        <taxon>Bacteroidota</taxon>
        <taxon>Bacteroidia</taxon>
        <taxon>Bacteroidales</taxon>
        <taxon>Rikenellaceae</taxon>
        <taxon>Alistipes</taxon>
    </lineage>
</organism>
<dbReference type="RefSeq" id="WP_130065780.1">
    <property type="nucleotide sequence ID" value="NZ_JAHOOA010000006.1"/>
</dbReference>
<sequence length="202" mass="23940">MDRLLRTSLYRALLKSLTRKAVSENRLRNYFHDFAQQATTICDDTDALSALRTLNYTQVQFRSLLRRVSERDTPPPHYLSRFINQAIEFIRTETDLLYYRLEHPQYFISEPAPQSPLHWSKKYHAVDLSEILCSFDLMSPRPIILSDGREAPFYLVIQLFEQFLNVKLGNPGDIKRRVLERKKDRTKFTEVIFHTLNDDENE</sequence>
<evidence type="ECO:0008006" key="3">
    <source>
        <dbReference type="Google" id="ProtNLM"/>
    </source>
</evidence>
<evidence type="ECO:0000313" key="2">
    <source>
        <dbReference type="Proteomes" id="UP000322940"/>
    </source>
</evidence>
<dbReference type="AlphaFoldDB" id="A0A5B3I291"/>
<dbReference type="Proteomes" id="UP000322940">
    <property type="component" value="Unassembled WGS sequence"/>
</dbReference>
<dbReference type="EMBL" id="VVXH01000016">
    <property type="protein sequence ID" value="KAA2376275.1"/>
    <property type="molecule type" value="Genomic_DNA"/>
</dbReference>
<accession>A0A5B3I291</accession>
<comment type="caution">
    <text evidence="1">The sequence shown here is derived from an EMBL/GenBank/DDBJ whole genome shotgun (WGS) entry which is preliminary data.</text>
</comment>
<name>A0A5B3I291_9BACT</name>
<gene>
    <name evidence="1" type="ORF">F2Y10_13220</name>
</gene>
<evidence type="ECO:0000313" key="1">
    <source>
        <dbReference type="EMBL" id="KAA2376275.1"/>
    </source>
</evidence>